<sequence>MLIFKRFAGTLRRLEVAQVTFERSSVPFTHMHHLSLRPWSGIALNTNDLIFSFPNITLLELDIMGDFRSLGHEEAWHKMRLTNQQTRNHWPTLRSVRSIALVLYSLALDCDVSLLRTRIDEAEDIELFSVLVTEIRPATLHIDIDFGKSVTLHQVGGLFTNATTVVVMVLKVYMECDAGVTGSHIVNTLCEMLRPLHVQTLRLSFQWRSESPESDHYFKLLDPSELSGRLFRFVPSLRHITLLREVSGDA</sequence>
<dbReference type="HOGENOM" id="CLU_1111256_0_0_1"/>
<dbReference type="EMBL" id="KB445819">
    <property type="protein sequence ID" value="EMD31413.1"/>
    <property type="molecule type" value="Genomic_DNA"/>
</dbReference>
<organism evidence="1 2">
    <name type="scientific">Ceriporiopsis subvermispora (strain B)</name>
    <name type="common">White-rot fungus</name>
    <name type="synonym">Gelatoporia subvermispora</name>
    <dbReference type="NCBI Taxonomy" id="914234"/>
    <lineage>
        <taxon>Eukaryota</taxon>
        <taxon>Fungi</taxon>
        <taxon>Dikarya</taxon>
        <taxon>Basidiomycota</taxon>
        <taxon>Agaricomycotina</taxon>
        <taxon>Agaricomycetes</taxon>
        <taxon>Polyporales</taxon>
        <taxon>Gelatoporiaceae</taxon>
        <taxon>Gelatoporia</taxon>
    </lineage>
</organism>
<dbReference type="AlphaFoldDB" id="M2Q3Q9"/>
<gene>
    <name evidence="1" type="ORF">CERSUDRAFT_127428</name>
</gene>
<accession>M2Q3Q9</accession>
<proteinExistence type="predicted"/>
<protein>
    <recommendedName>
        <fullName evidence="3">F-box domain-containing protein</fullName>
    </recommendedName>
</protein>
<evidence type="ECO:0000313" key="2">
    <source>
        <dbReference type="Proteomes" id="UP000016930"/>
    </source>
</evidence>
<name>M2Q3Q9_CERS8</name>
<keyword evidence="2" id="KW-1185">Reference proteome</keyword>
<evidence type="ECO:0000313" key="1">
    <source>
        <dbReference type="EMBL" id="EMD31413.1"/>
    </source>
</evidence>
<reference evidence="1 2" key="1">
    <citation type="journal article" date="2012" name="Proc. Natl. Acad. Sci. U.S.A.">
        <title>Comparative genomics of Ceriporiopsis subvermispora and Phanerochaete chrysosporium provide insight into selective ligninolysis.</title>
        <authorList>
            <person name="Fernandez-Fueyo E."/>
            <person name="Ruiz-Duenas F.J."/>
            <person name="Ferreira P."/>
            <person name="Floudas D."/>
            <person name="Hibbett D.S."/>
            <person name="Canessa P."/>
            <person name="Larrondo L.F."/>
            <person name="James T.Y."/>
            <person name="Seelenfreund D."/>
            <person name="Lobos S."/>
            <person name="Polanco R."/>
            <person name="Tello M."/>
            <person name="Honda Y."/>
            <person name="Watanabe T."/>
            <person name="Watanabe T."/>
            <person name="Ryu J.S."/>
            <person name="Kubicek C.P."/>
            <person name="Schmoll M."/>
            <person name="Gaskell J."/>
            <person name="Hammel K.E."/>
            <person name="St John F.J."/>
            <person name="Vanden Wymelenberg A."/>
            <person name="Sabat G."/>
            <person name="Splinter BonDurant S."/>
            <person name="Syed K."/>
            <person name="Yadav J.S."/>
            <person name="Doddapaneni H."/>
            <person name="Subramanian V."/>
            <person name="Lavin J.L."/>
            <person name="Oguiza J.A."/>
            <person name="Perez G."/>
            <person name="Pisabarro A.G."/>
            <person name="Ramirez L."/>
            <person name="Santoyo F."/>
            <person name="Master E."/>
            <person name="Coutinho P.M."/>
            <person name="Henrissat B."/>
            <person name="Lombard V."/>
            <person name="Magnuson J.K."/>
            <person name="Kuees U."/>
            <person name="Hori C."/>
            <person name="Igarashi K."/>
            <person name="Samejima M."/>
            <person name="Held B.W."/>
            <person name="Barry K.W."/>
            <person name="LaButti K.M."/>
            <person name="Lapidus A."/>
            <person name="Lindquist E.A."/>
            <person name="Lucas S.M."/>
            <person name="Riley R."/>
            <person name="Salamov A.A."/>
            <person name="Hoffmeister D."/>
            <person name="Schwenk D."/>
            <person name="Hadar Y."/>
            <person name="Yarden O."/>
            <person name="de Vries R.P."/>
            <person name="Wiebenga A."/>
            <person name="Stenlid J."/>
            <person name="Eastwood D."/>
            <person name="Grigoriev I.V."/>
            <person name="Berka R.M."/>
            <person name="Blanchette R.A."/>
            <person name="Kersten P."/>
            <person name="Martinez A.T."/>
            <person name="Vicuna R."/>
            <person name="Cullen D."/>
        </authorList>
    </citation>
    <scope>NUCLEOTIDE SEQUENCE [LARGE SCALE GENOMIC DNA]</scope>
    <source>
        <strain evidence="1 2">B</strain>
    </source>
</reference>
<evidence type="ECO:0008006" key="3">
    <source>
        <dbReference type="Google" id="ProtNLM"/>
    </source>
</evidence>
<dbReference type="Proteomes" id="UP000016930">
    <property type="component" value="Unassembled WGS sequence"/>
</dbReference>